<organism evidence="1 2">
    <name type="scientific">Plakobranchus ocellatus</name>
    <dbReference type="NCBI Taxonomy" id="259542"/>
    <lineage>
        <taxon>Eukaryota</taxon>
        <taxon>Metazoa</taxon>
        <taxon>Spiralia</taxon>
        <taxon>Lophotrochozoa</taxon>
        <taxon>Mollusca</taxon>
        <taxon>Gastropoda</taxon>
        <taxon>Heterobranchia</taxon>
        <taxon>Euthyneura</taxon>
        <taxon>Panpulmonata</taxon>
        <taxon>Sacoglossa</taxon>
        <taxon>Placobranchoidea</taxon>
        <taxon>Plakobranchidae</taxon>
        <taxon>Plakobranchus</taxon>
    </lineage>
</organism>
<dbReference type="Proteomes" id="UP000735302">
    <property type="component" value="Unassembled WGS sequence"/>
</dbReference>
<accession>A0AAV4BR00</accession>
<dbReference type="AlphaFoldDB" id="A0AAV4BR00"/>
<reference evidence="1 2" key="1">
    <citation type="journal article" date="2021" name="Elife">
        <title>Chloroplast acquisition without the gene transfer in kleptoplastic sea slugs, Plakobranchus ocellatus.</title>
        <authorList>
            <person name="Maeda T."/>
            <person name="Takahashi S."/>
            <person name="Yoshida T."/>
            <person name="Shimamura S."/>
            <person name="Takaki Y."/>
            <person name="Nagai Y."/>
            <person name="Toyoda A."/>
            <person name="Suzuki Y."/>
            <person name="Arimoto A."/>
            <person name="Ishii H."/>
            <person name="Satoh N."/>
            <person name="Nishiyama T."/>
            <person name="Hasebe M."/>
            <person name="Maruyama T."/>
            <person name="Minagawa J."/>
            <person name="Obokata J."/>
            <person name="Shigenobu S."/>
        </authorList>
    </citation>
    <scope>NUCLEOTIDE SEQUENCE [LARGE SCALE GENOMIC DNA]</scope>
</reference>
<keyword evidence="2" id="KW-1185">Reference proteome</keyword>
<protein>
    <submittedName>
        <fullName evidence="1">Uncharacterized protein</fullName>
    </submittedName>
</protein>
<sequence>MHCRTQTAPQLGTLEMGATGSTSCGPMVTHLGFADWWEKRRVAMSAVFAPNKEVGGRSRATRRGHLYRLPGFGASPCRIWQGKLWRGGAVSGLSVEVRGGADPGPV</sequence>
<gene>
    <name evidence="1" type="ORF">PoB_004806300</name>
</gene>
<evidence type="ECO:0000313" key="2">
    <source>
        <dbReference type="Proteomes" id="UP000735302"/>
    </source>
</evidence>
<dbReference type="EMBL" id="BLXT01005262">
    <property type="protein sequence ID" value="GFO21558.1"/>
    <property type="molecule type" value="Genomic_DNA"/>
</dbReference>
<comment type="caution">
    <text evidence="1">The sequence shown here is derived from an EMBL/GenBank/DDBJ whole genome shotgun (WGS) entry which is preliminary data.</text>
</comment>
<proteinExistence type="predicted"/>
<evidence type="ECO:0000313" key="1">
    <source>
        <dbReference type="EMBL" id="GFO21558.1"/>
    </source>
</evidence>
<name>A0AAV4BR00_9GAST</name>